<dbReference type="InterPro" id="IPR011990">
    <property type="entry name" value="TPR-like_helical_dom_sf"/>
</dbReference>
<proteinExistence type="predicted"/>
<evidence type="ECO:0000313" key="2">
    <source>
        <dbReference type="Proteomes" id="UP000053029"/>
    </source>
</evidence>
<dbReference type="AlphaFoldDB" id="A0A0D2GGE5"/>
<protein>
    <submittedName>
        <fullName evidence="1">Unplaced genomic scaffold supercont1.4, whole genome shotgun sequence</fullName>
    </submittedName>
</protein>
<dbReference type="VEuPathDB" id="FungiDB:Z517_06478"/>
<evidence type="ECO:0000313" key="1">
    <source>
        <dbReference type="EMBL" id="KIW79863.1"/>
    </source>
</evidence>
<dbReference type="OrthoDB" id="4121305at2759"/>
<dbReference type="InterPro" id="IPR053137">
    <property type="entry name" value="NLR-like"/>
</dbReference>
<reference evidence="1 2" key="1">
    <citation type="submission" date="2015-01" db="EMBL/GenBank/DDBJ databases">
        <title>The Genome Sequence of Fonsecaea pedrosoi CBS 271.37.</title>
        <authorList>
            <consortium name="The Broad Institute Genomics Platform"/>
            <person name="Cuomo C."/>
            <person name="de Hoog S."/>
            <person name="Gorbushina A."/>
            <person name="Stielow B."/>
            <person name="Teixiera M."/>
            <person name="Abouelleil A."/>
            <person name="Chapman S.B."/>
            <person name="Priest M."/>
            <person name="Young S.K."/>
            <person name="Wortman J."/>
            <person name="Nusbaum C."/>
            <person name="Birren B."/>
        </authorList>
    </citation>
    <scope>NUCLEOTIDE SEQUENCE [LARGE SCALE GENOMIC DNA]</scope>
    <source>
        <strain evidence="1 2">CBS 271.37</strain>
    </source>
</reference>
<accession>A0A0D2GGE5</accession>
<name>A0A0D2GGE5_9EURO</name>
<dbReference type="PANTHER" id="PTHR46082">
    <property type="entry name" value="ATP/GTP-BINDING PROTEIN-RELATED"/>
    <property type="match status" value="1"/>
</dbReference>
<organism evidence="1 2">
    <name type="scientific">Fonsecaea pedrosoi CBS 271.37</name>
    <dbReference type="NCBI Taxonomy" id="1442368"/>
    <lineage>
        <taxon>Eukaryota</taxon>
        <taxon>Fungi</taxon>
        <taxon>Dikarya</taxon>
        <taxon>Ascomycota</taxon>
        <taxon>Pezizomycotina</taxon>
        <taxon>Eurotiomycetes</taxon>
        <taxon>Chaetothyriomycetidae</taxon>
        <taxon>Chaetothyriales</taxon>
        <taxon>Herpotrichiellaceae</taxon>
        <taxon>Fonsecaea</taxon>
    </lineage>
</organism>
<dbReference type="PANTHER" id="PTHR46082:SF6">
    <property type="entry name" value="AAA+ ATPASE DOMAIN-CONTAINING PROTEIN-RELATED"/>
    <property type="match status" value="1"/>
</dbReference>
<dbReference type="SUPFAM" id="SSF48452">
    <property type="entry name" value="TPR-like"/>
    <property type="match status" value="1"/>
</dbReference>
<dbReference type="STRING" id="1442368.A0A0D2GGE5"/>
<dbReference type="Pfam" id="PF13424">
    <property type="entry name" value="TPR_12"/>
    <property type="match status" value="1"/>
</dbReference>
<keyword evidence="2" id="KW-1185">Reference proteome</keyword>
<dbReference type="RefSeq" id="XP_013283671.1">
    <property type="nucleotide sequence ID" value="XM_013428217.1"/>
</dbReference>
<dbReference type="Proteomes" id="UP000053029">
    <property type="component" value="Unassembled WGS sequence"/>
</dbReference>
<dbReference type="HOGENOM" id="CLU_1441086_0_0_1"/>
<dbReference type="Gene3D" id="1.25.40.10">
    <property type="entry name" value="Tetratricopeptide repeat domain"/>
    <property type="match status" value="1"/>
</dbReference>
<dbReference type="EMBL" id="KN846972">
    <property type="protein sequence ID" value="KIW79863.1"/>
    <property type="molecule type" value="Genomic_DNA"/>
</dbReference>
<dbReference type="Pfam" id="PF13374">
    <property type="entry name" value="TPR_10"/>
    <property type="match status" value="1"/>
</dbReference>
<dbReference type="GeneID" id="25305968"/>
<gene>
    <name evidence="1" type="ORF">Z517_06478</name>
</gene>
<sequence>MALSLLARSVKWEFASDDYTFRRSLVSHVQELLRVPDAEDALSEEEKMEDWPVLGLILSENGWMKDALPLMEEVVALRKSVLGADHPDTLTSMGNLANRYSEAGRRVEALSLTEEVVVLYKSKLGADHPDTLRSIHNLANRYSEAGRRVEALSLTEEVVALRKSKLGADHPDTLSSERLLTYLYQKSM</sequence>